<dbReference type="AlphaFoldDB" id="A0AAP0QW77"/>
<sequence length="305" mass="33812">MANLTSAKHGRDAGFIRGDLYLNWQDAFWGVWAPQEQIHAGLVKAQSGQYLTRSGLGHDIMANPTSAKHGRGAGFIRGDPYLNWQDAFWGVWAPQEKIRAGLVKAQSGQYLARTGLGHDIMANPTSAKHGRDAGFIRSDPHLNWQDAFWGVWAPQEQIRAGLVKAQSGQYLVRSGLGHDIMANPTSVKHERDAGFIRSDPHLNCQDAFWGVWAPQEQIRAGLVKAQSGQYLVRSGLGHDIMANPTSANHKRDAGFIRSDPHLNCQDAFWGVWALQEQIRAGLVKAQSRQYLVRSGLGHDRISLIR</sequence>
<name>A0AAP0QW77_9ROSI</name>
<dbReference type="EMBL" id="JBCGBO010000002">
    <property type="protein sequence ID" value="KAK9220978.1"/>
    <property type="molecule type" value="Genomic_DNA"/>
</dbReference>
<gene>
    <name evidence="1" type="ORF">WN944_009402</name>
</gene>
<proteinExistence type="predicted"/>
<organism evidence="1 2">
    <name type="scientific">Citrus x changshan-huyou</name>
    <dbReference type="NCBI Taxonomy" id="2935761"/>
    <lineage>
        <taxon>Eukaryota</taxon>
        <taxon>Viridiplantae</taxon>
        <taxon>Streptophyta</taxon>
        <taxon>Embryophyta</taxon>
        <taxon>Tracheophyta</taxon>
        <taxon>Spermatophyta</taxon>
        <taxon>Magnoliopsida</taxon>
        <taxon>eudicotyledons</taxon>
        <taxon>Gunneridae</taxon>
        <taxon>Pentapetalae</taxon>
        <taxon>rosids</taxon>
        <taxon>malvids</taxon>
        <taxon>Sapindales</taxon>
        <taxon>Rutaceae</taxon>
        <taxon>Aurantioideae</taxon>
        <taxon>Citrus</taxon>
    </lineage>
</organism>
<comment type="caution">
    <text evidence="1">The sequence shown here is derived from an EMBL/GenBank/DDBJ whole genome shotgun (WGS) entry which is preliminary data.</text>
</comment>
<reference evidence="1 2" key="1">
    <citation type="submission" date="2024-05" db="EMBL/GenBank/DDBJ databases">
        <title>Haplotype-resolved chromosome-level genome assembly of Huyou (Citrus changshanensis).</title>
        <authorList>
            <person name="Miao C."/>
            <person name="Chen W."/>
            <person name="Wu Y."/>
            <person name="Wang L."/>
            <person name="Zhao S."/>
            <person name="Grierson D."/>
            <person name="Xu C."/>
            <person name="Chen K."/>
        </authorList>
    </citation>
    <scope>NUCLEOTIDE SEQUENCE [LARGE SCALE GENOMIC DNA]</scope>
    <source>
        <strain evidence="1">01-14</strain>
        <tissue evidence="1">Leaf</tissue>
    </source>
</reference>
<keyword evidence="2" id="KW-1185">Reference proteome</keyword>
<dbReference type="Proteomes" id="UP001428341">
    <property type="component" value="Unassembled WGS sequence"/>
</dbReference>
<accession>A0AAP0QW77</accession>
<evidence type="ECO:0000313" key="2">
    <source>
        <dbReference type="Proteomes" id="UP001428341"/>
    </source>
</evidence>
<protein>
    <submittedName>
        <fullName evidence="1">Uncharacterized protein</fullName>
    </submittedName>
</protein>
<evidence type="ECO:0000313" key="1">
    <source>
        <dbReference type="EMBL" id="KAK9220978.1"/>
    </source>
</evidence>